<dbReference type="Gene3D" id="3.30.413.10">
    <property type="entry name" value="Sulfite Reductase Hemoprotein, domain 1"/>
    <property type="match status" value="2"/>
</dbReference>
<dbReference type="GO" id="GO:0048307">
    <property type="term" value="F:ferredoxin-nitrite reductase activity"/>
    <property type="evidence" value="ECO:0007669"/>
    <property type="project" value="UniProtKB-EC"/>
</dbReference>
<dbReference type="Pfam" id="PF01077">
    <property type="entry name" value="NIR_SIR"/>
    <property type="match status" value="1"/>
</dbReference>
<keyword evidence="1" id="KW-0004">4Fe-4S</keyword>
<protein>
    <submittedName>
        <fullName evidence="10">Ferredoxin--nitrite reductase</fullName>
        <ecNumber evidence="10">1.7.7.1</ecNumber>
    </submittedName>
</protein>
<dbReference type="Gene3D" id="3.90.480.10">
    <property type="entry name" value="Sulfite Reductase Hemoprotein,Domain 2"/>
    <property type="match status" value="1"/>
</dbReference>
<evidence type="ECO:0000256" key="2">
    <source>
        <dbReference type="ARBA" id="ARBA00022617"/>
    </source>
</evidence>
<feature type="domain" description="Nitrite/Sulfite reductase ferredoxin-like" evidence="9">
    <location>
        <begin position="331"/>
        <end position="392"/>
    </location>
</feature>
<evidence type="ECO:0000313" key="11">
    <source>
        <dbReference type="Proteomes" id="UP000008467"/>
    </source>
</evidence>
<dbReference type="GO" id="GO:0020037">
    <property type="term" value="F:heme binding"/>
    <property type="evidence" value="ECO:0007669"/>
    <property type="project" value="InterPro"/>
</dbReference>
<dbReference type="Pfam" id="PF03460">
    <property type="entry name" value="NIR_SIR_ferr"/>
    <property type="match status" value="2"/>
</dbReference>
<keyword evidence="11" id="KW-1185">Reference proteome</keyword>
<dbReference type="eggNOG" id="COG0155">
    <property type="taxonomic scope" value="Bacteria"/>
</dbReference>
<dbReference type="InterPro" id="IPR006067">
    <property type="entry name" value="NO2/SO3_Rdtase_4Fe4S_dom"/>
</dbReference>
<dbReference type="SUPFAM" id="SSF55124">
    <property type="entry name" value="Nitrite/Sulfite reductase N-terminal domain-like"/>
    <property type="match status" value="2"/>
</dbReference>
<accession>F2JGB9</accession>
<feature type="domain" description="Nitrite/sulphite reductase 4Fe-4S" evidence="8">
    <location>
        <begin position="146"/>
        <end position="297"/>
    </location>
</feature>
<evidence type="ECO:0000256" key="6">
    <source>
        <dbReference type="ARBA" id="ARBA00023014"/>
    </source>
</evidence>
<dbReference type="InterPro" id="IPR045854">
    <property type="entry name" value="NO2/SO3_Rdtase_4Fe4S_sf"/>
</dbReference>
<dbReference type="Proteomes" id="UP000008467">
    <property type="component" value="Chromosome"/>
</dbReference>
<feature type="domain" description="Nitrite/Sulfite reductase ferredoxin-like" evidence="9">
    <location>
        <begin position="70"/>
        <end position="136"/>
    </location>
</feature>
<keyword evidence="4 10" id="KW-0560">Oxidoreductase</keyword>
<dbReference type="InterPro" id="IPR036136">
    <property type="entry name" value="Nit/Sulf_reduc_fer-like_dom_sf"/>
</dbReference>
<dbReference type="HOGENOM" id="CLU_015667_1_1_9"/>
<feature type="coiled-coil region" evidence="7">
    <location>
        <begin position="33"/>
        <end position="60"/>
    </location>
</feature>
<dbReference type="PANTHER" id="PTHR32439">
    <property type="entry name" value="FERREDOXIN--NITRITE REDUCTASE, CHLOROPLASTIC"/>
    <property type="match status" value="1"/>
</dbReference>
<evidence type="ECO:0000256" key="3">
    <source>
        <dbReference type="ARBA" id="ARBA00022723"/>
    </source>
</evidence>
<evidence type="ECO:0000259" key="9">
    <source>
        <dbReference type="Pfam" id="PF03460"/>
    </source>
</evidence>
<evidence type="ECO:0000256" key="4">
    <source>
        <dbReference type="ARBA" id="ARBA00023002"/>
    </source>
</evidence>
<dbReference type="GO" id="GO:0046872">
    <property type="term" value="F:metal ion binding"/>
    <property type="evidence" value="ECO:0007669"/>
    <property type="project" value="UniProtKB-KW"/>
</dbReference>
<dbReference type="GO" id="GO:0051539">
    <property type="term" value="F:4 iron, 4 sulfur cluster binding"/>
    <property type="evidence" value="ECO:0007669"/>
    <property type="project" value="UniProtKB-KW"/>
</dbReference>
<keyword evidence="3" id="KW-0479">Metal-binding</keyword>
<dbReference type="AlphaFoldDB" id="F2JGB9"/>
<evidence type="ECO:0000313" key="10">
    <source>
        <dbReference type="EMBL" id="ADZ81814.1"/>
    </source>
</evidence>
<proteinExistence type="predicted"/>
<sequence length="539" mass="60225">MADYRNLQKISVGKISCRKDDKMGAKIVKHSEIEAVIQSVQNYKEKVNEVLNEKEELKNIKPLLGGMGVYEQREKGTFMLRVRIPAGVCEVKWLRSIYEIGKEVGVRRFHLTSRQDIQYHGLTLAQTIEVKEALLKEGLVTKGGGGNSPRNIACSPLSGVDSKDIFDVTPYALASCDFIMKIIDSFHLPRKFKIAFASSKEDTSNTTVTDLGFMAMEEDGHKYFKVFVGGGLGRNPKPGIVFEEKLELQEILYVIQGLKELFEDYGDYENRNKARIRYIVERLGEEAFKAKLHDYIDKVKARGINEPIINEITYNKKGTYLSINNERLVSQKQEGLYGVYVHPFGGYLSVEELGRIVEMAEAVEDVKIRLTMDQGFYMLNLNGEEAERILAKTETLGLTDIMSKLVACTGANTCQIGLAASEELAGSIKKRFDKVPKEVQVWLPAIHISGCQSSCSAHQIAVLGFCGSKKRINDEIKTVFTLSINGSKGQAGAKLGEVVGDLLMEDIPEFLEKLAIGLKKGEIELEKEVLKKQFGPKIM</sequence>
<keyword evidence="7" id="KW-0175">Coiled coil</keyword>
<keyword evidence="6" id="KW-0411">Iron-sulfur</keyword>
<dbReference type="RefSeq" id="WP_013655115.1">
    <property type="nucleotide sequence ID" value="NC_015275.1"/>
</dbReference>
<dbReference type="PANTHER" id="PTHR32439:SF9">
    <property type="entry name" value="BLR3264 PROTEIN"/>
    <property type="match status" value="1"/>
</dbReference>
<keyword evidence="5" id="KW-0408">Iron</keyword>
<dbReference type="EC" id="1.7.7.1" evidence="10"/>
<dbReference type="SUPFAM" id="SSF56014">
    <property type="entry name" value="Nitrite and sulphite reductase 4Fe-4S domain-like"/>
    <property type="match status" value="2"/>
</dbReference>
<evidence type="ECO:0000256" key="7">
    <source>
        <dbReference type="SAM" id="Coils"/>
    </source>
</evidence>
<name>F2JGB9_CELLD</name>
<keyword evidence="2" id="KW-0349">Heme</keyword>
<organism evidence="10 11">
    <name type="scientific">Cellulosilyticum lentocellum (strain ATCC 49066 / DSM 5427 / NCIMB 11756 / RHM5)</name>
    <name type="common">Clostridium lentocellum</name>
    <dbReference type="NCBI Taxonomy" id="642492"/>
    <lineage>
        <taxon>Bacteria</taxon>
        <taxon>Bacillati</taxon>
        <taxon>Bacillota</taxon>
        <taxon>Clostridia</taxon>
        <taxon>Lachnospirales</taxon>
        <taxon>Cellulosilyticaceae</taxon>
        <taxon>Cellulosilyticum</taxon>
    </lineage>
</organism>
<dbReference type="EMBL" id="CP002582">
    <property type="protein sequence ID" value="ADZ81814.1"/>
    <property type="molecule type" value="Genomic_DNA"/>
</dbReference>
<evidence type="ECO:0000256" key="1">
    <source>
        <dbReference type="ARBA" id="ARBA00022485"/>
    </source>
</evidence>
<evidence type="ECO:0000256" key="5">
    <source>
        <dbReference type="ARBA" id="ARBA00023004"/>
    </source>
</evidence>
<dbReference type="InterPro" id="IPR005117">
    <property type="entry name" value="NiRdtase/SiRdtase_haem-b_fer"/>
</dbReference>
<dbReference type="KEGG" id="cle:Clole_0053"/>
<dbReference type="STRING" id="642492.Clole_0053"/>
<gene>
    <name evidence="10" type="ordered locus">Clole_0053</name>
</gene>
<evidence type="ECO:0000259" key="8">
    <source>
        <dbReference type="Pfam" id="PF01077"/>
    </source>
</evidence>
<reference evidence="10 11" key="1">
    <citation type="journal article" date="2011" name="J. Bacteriol.">
        <title>Complete genome sequence of the cellulose-degrading bacterium Cellulosilyticum lentocellum.</title>
        <authorList>
            <consortium name="US DOE Joint Genome Institute"/>
            <person name="Miller D.A."/>
            <person name="Suen G."/>
            <person name="Bruce D."/>
            <person name="Copeland A."/>
            <person name="Cheng J.F."/>
            <person name="Detter C."/>
            <person name="Goodwin L.A."/>
            <person name="Han C.S."/>
            <person name="Hauser L.J."/>
            <person name="Land M.L."/>
            <person name="Lapidus A."/>
            <person name="Lucas S."/>
            <person name="Meincke L."/>
            <person name="Pitluck S."/>
            <person name="Tapia R."/>
            <person name="Teshima H."/>
            <person name="Woyke T."/>
            <person name="Fox B.G."/>
            <person name="Angert E.R."/>
            <person name="Currie C.R."/>
        </authorList>
    </citation>
    <scope>NUCLEOTIDE SEQUENCE [LARGE SCALE GENOMIC DNA]</scope>
    <source>
        <strain evidence="11">ATCC 49066 / DSM 5427 / NCIMB 11756 / RHM5</strain>
    </source>
</reference>
<dbReference type="InterPro" id="IPR051329">
    <property type="entry name" value="NIR_SIR_4Fe-4S"/>
</dbReference>